<proteinExistence type="predicted"/>
<sequence>MTRSSRTTPEEQDDSRSSSSTASPAPADNEESDFFLGANDSESSLGVPNIQDMQVEDNCGPPINRLPNEILISIFAKLGATPDLYHSMLVSKRWARNAVDLLWHRPACTNWRNHSSICQTLGREHPFFRYRDFIKRLNLAALADKVNDGSVLPLASCTRVERLTLTNCKGLTDSGLIALVGNSPSLLALDISNDKNITEQSIIAIAGNCKRLQGLNISGCDNISNDSMIRLAQNCKHIKRLKLNECVQLRDDAILAFAEHCPNILEIDLHQCLQIGNGPVTSLLSRGNCLRELRLASCELIDDGAFLSLPEKRTYEHLRILDLTSCTRLTDAAVERIIDVAPRLRNLVLAKCRNITDVAVNAISKLGKNLHYVHLGHCGQITDEGVKKLVHSCNRIRYIDLGCCANLTDDSVKRLALLPKLKRIGLVKCSSITDESVFALAEAAYRPRVRRDASGVFIGGEYYTPSLERVHLSYCVNLTLKSIMRLLNTCPRLTHLSLTGVAAFQRDDFQAYCRHQRDVFCVFSGNMVSQFRDFLNTSPRFEELRESLPYRAGGNRIRGAAARRSQAMANYLNSAEGDTFDDEMADEEIDFEGLDGSDMVVDAQAQNQIQPGGAATGPSQASAPSPVTQSIPVPPPAPDIGQHPFASSSHAHPVLQHLQHQQAAAMGPLAFSSFMTNQPALGNPPLSAHGRAQASMATLSAQPRRPGVEPLSVTGLMNGASTAAMHRQPQDGEEQ</sequence>
<accession>A0ABQ0CSR7</accession>
<dbReference type="PANTHER" id="PTHR13382:SF67">
    <property type="entry name" value="SCF E3 UBIQUITIN LIGASE COMPLEX F-BOX PROTEIN POF2"/>
    <property type="match status" value="1"/>
</dbReference>
<dbReference type="EMBL" id="BAAFGZ010000194">
    <property type="protein sequence ID" value="GAB0136450.1"/>
    <property type="molecule type" value="Genomic_DNA"/>
</dbReference>
<dbReference type="SMART" id="SM00367">
    <property type="entry name" value="LRR_CC"/>
    <property type="match status" value="13"/>
</dbReference>
<evidence type="ECO:0000259" key="3">
    <source>
        <dbReference type="Pfam" id="PF12937"/>
    </source>
</evidence>
<feature type="region of interest" description="Disordered" evidence="2">
    <location>
        <begin position="1"/>
        <end position="38"/>
    </location>
</feature>
<feature type="region of interest" description="Disordered" evidence="2">
    <location>
        <begin position="682"/>
        <end position="735"/>
    </location>
</feature>
<evidence type="ECO:0008006" key="7">
    <source>
        <dbReference type="Google" id="ProtNLM"/>
    </source>
</evidence>
<feature type="domain" description="F-box/LRR-repeat protein 15-like leucin rich repeat" evidence="4">
    <location>
        <begin position="288"/>
        <end position="444"/>
    </location>
</feature>
<dbReference type="InterPro" id="IPR032675">
    <property type="entry name" value="LRR_dom_sf"/>
</dbReference>
<reference evidence="6" key="1">
    <citation type="submission" date="2024-06" db="EMBL/GenBank/DDBJ databases">
        <title>Draft Genome Sequences of Epichloe bromicola Strains Isolated from Elymus ciliaris.</title>
        <authorList>
            <consortium name="Epichloe bromicola genome sequencing consortium"/>
            <person name="Miura A."/>
            <person name="Imano S."/>
            <person name="Ashida A."/>
            <person name="Sato I."/>
            <person name="Chiba S."/>
            <person name="Tanaka A."/>
            <person name="Camagna M."/>
            <person name="Takemoto D."/>
        </authorList>
    </citation>
    <scope>NUCLEOTIDE SEQUENCE [LARGE SCALE GENOMIC DNA]</scope>
    <source>
        <strain evidence="6">DP</strain>
    </source>
</reference>
<dbReference type="SUPFAM" id="SSF81383">
    <property type="entry name" value="F-box domain"/>
    <property type="match status" value="1"/>
</dbReference>
<dbReference type="Pfam" id="PF25372">
    <property type="entry name" value="DUF7885"/>
    <property type="match status" value="2"/>
</dbReference>
<feature type="compositionally biased region" description="Low complexity" evidence="2">
    <location>
        <begin position="17"/>
        <end position="27"/>
    </location>
</feature>
<organism evidence="5 6">
    <name type="scientific">Epichloe bromicola</name>
    <dbReference type="NCBI Taxonomy" id="79588"/>
    <lineage>
        <taxon>Eukaryota</taxon>
        <taxon>Fungi</taxon>
        <taxon>Dikarya</taxon>
        <taxon>Ascomycota</taxon>
        <taxon>Pezizomycotina</taxon>
        <taxon>Sordariomycetes</taxon>
        <taxon>Hypocreomycetidae</taxon>
        <taxon>Hypocreales</taxon>
        <taxon>Clavicipitaceae</taxon>
        <taxon>Epichloe</taxon>
    </lineage>
</organism>
<dbReference type="Pfam" id="PF12937">
    <property type="entry name" value="F-box-like"/>
    <property type="match status" value="1"/>
</dbReference>
<dbReference type="InterPro" id="IPR001810">
    <property type="entry name" value="F-box_dom"/>
</dbReference>
<evidence type="ECO:0000256" key="2">
    <source>
        <dbReference type="SAM" id="MobiDB-lite"/>
    </source>
</evidence>
<evidence type="ECO:0000256" key="1">
    <source>
        <dbReference type="ARBA" id="ARBA00022786"/>
    </source>
</evidence>
<dbReference type="InterPro" id="IPR006553">
    <property type="entry name" value="Leu-rich_rpt_Cys-con_subtyp"/>
</dbReference>
<protein>
    <recommendedName>
        <fullName evidence="7">Ubiquitin ligase complex F-box protein GRR1</fullName>
    </recommendedName>
</protein>
<comment type="caution">
    <text evidence="5">The sequence shown here is derived from an EMBL/GenBank/DDBJ whole genome shotgun (WGS) entry which is preliminary data.</text>
</comment>
<dbReference type="InterPro" id="IPR036047">
    <property type="entry name" value="F-box-like_dom_sf"/>
</dbReference>
<gene>
    <name evidence="5" type="primary">g4751</name>
    <name evidence="5" type="ORF">EsDP_00004751</name>
</gene>
<dbReference type="PANTHER" id="PTHR13382">
    <property type="entry name" value="MITOCHONDRIAL ATP SYNTHASE COUPLING FACTOR B"/>
    <property type="match status" value="1"/>
</dbReference>
<feature type="domain" description="F-box" evidence="3">
    <location>
        <begin position="63"/>
        <end position="107"/>
    </location>
</feature>
<feature type="compositionally biased region" description="Polar residues" evidence="2">
    <location>
        <begin position="617"/>
        <end position="631"/>
    </location>
</feature>
<keyword evidence="1" id="KW-0833">Ubl conjugation pathway</keyword>
<evidence type="ECO:0000313" key="5">
    <source>
        <dbReference type="EMBL" id="GAB0136450.1"/>
    </source>
</evidence>
<evidence type="ECO:0000313" key="6">
    <source>
        <dbReference type="Proteomes" id="UP001562357"/>
    </source>
</evidence>
<dbReference type="InterPro" id="IPR050648">
    <property type="entry name" value="F-box_LRR-repeat"/>
</dbReference>
<dbReference type="Gene3D" id="3.80.10.10">
    <property type="entry name" value="Ribonuclease Inhibitor"/>
    <property type="match status" value="3"/>
</dbReference>
<evidence type="ECO:0000259" key="4">
    <source>
        <dbReference type="Pfam" id="PF25372"/>
    </source>
</evidence>
<dbReference type="SUPFAM" id="SSF52047">
    <property type="entry name" value="RNI-like"/>
    <property type="match status" value="1"/>
</dbReference>
<feature type="region of interest" description="Disordered" evidence="2">
    <location>
        <begin position="609"/>
        <end position="651"/>
    </location>
</feature>
<dbReference type="InterPro" id="IPR057207">
    <property type="entry name" value="FBXL15_LRR"/>
</dbReference>
<dbReference type="Proteomes" id="UP001562357">
    <property type="component" value="Unassembled WGS sequence"/>
</dbReference>
<keyword evidence="6" id="KW-1185">Reference proteome</keyword>
<name>A0ABQ0CSR7_9HYPO</name>
<feature type="domain" description="F-box/LRR-repeat protein 15-like leucin rich repeat" evidence="4">
    <location>
        <begin position="152"/>
        <end position="285"/>
    </location>
</feature>